<dbReference type="Gene3D" id="3.30.2090.10">
    <property type="entry name" value="Multidrug efflux transporter AcrB TolC docking domain, DN and DC subdomains"/>
    <property type="match status" value="2"/>
</dbReference>
<feature type="transmembrane region" description="Helical" evidence="1">
    <location>
        <begin position="454"/>
        <end position="475"/>
    </location>
</feature>
<name>A0A437RF90_9BURK</name>
<feature type="transmembrane region" description="Helical" evidence="1">
    <location>
        <begin position="487"/>
        <end position="511"/>
    </location>
</feature>
<keyword evidence="1" id="KW-0472">Membrane</keyword>
<dbReference type="SUPFAM" id="SSF82866">
    <property type="entry name" value="Multidrug efflux transporter AcrB transmembrane domain"/>
    <property type="match status" value="2"/>
</dbReference>
<reference evidence="2 3" key="1">
    <citation type="submission" date="2019-01" db="EMBL/GenBank/DDBJ databases">
        <authorList>
            <person name="Chen W.-M."/>
        </authorList>
    </citation>
    <scope>NUCLEOTIDE SEQUENCE [LARGE SCALE GENOMIC DNA]</scope>
    <source>
        <strain evidence="2 3">KYPY4</strain>
    </source>
</reference>
<evidence type="ECO:0000256" key="1">
    <source>
        <dbReference type="SAM" id="Phobius"/>
    </source>
</evidence>
<dbReference type="RefSeq" id="WP_128229529.1">
    <property type="nucleotide sequence ID" value="NZ_SACR01000004.1"/>
</dbReference>
<evidence type="ECO:0000313" key="2">
    <source>
        <dbReference type="EMBL" id="RVU45438.1"/>
    </source>
</evidence>
<feature type="transmembrane region" description="Helical" evidence="1">
    <location>
        <begin position="352"/>
        <end position="373"/>
    </location>
</feature>
<feature type="transmembrane region" description="Helical" evidence="1">
    <location>
        <begin position="1011"/>
        <end position="1035"/>
    </location>
</feature>
<sequence>MNATDSQASGHRFNISRWALEHPALTRYLMVVLLALGTAAYFQLGQDEDPPFTFRAMVVQAFWPGASALQMAEQVTDKIEKTLQEVPHADKLRSYTKPGESLTILQLRDSAPPGEVTDSWYQARKRVGDMRNTLPAGVIGPVFNDDFGDVYGSIFALSADGFSREELRVYADRVRQQLLRVPDVAKVEIFGAQAEKVFIEISQKRLAQLGLDFSQVIAQIGAQNAVEGAGVLNAGGENLQVRVGGQFNTVDELRRFPIRGVNPATGAASTLRLGDIADIRRDYVDPPSTKVRHQGQEVIALGVSMAKGGDIIALGEALQKAVARVQLELPVGITVAQVQDQPAAVTRSVGEFVNVLIEAVVIVLAVSFISLGLHTKPLRIDIWPGLVVGITIPLVLAITFVTMFYWGVGLHKISLGSLIIALGLLVDDAIIAVEMMVRKLEEGYDRARAATFTYELVAMPMLTGTLITAAGFLPIGMAKSVTGEYTFAIFAVTSAALIISWVVSVYFVPYLGWKLLRTRKHAEGQPHEDELYDTPFYARFRGVVDWCVQHRWITIGLTVASFALGIVGMGKVQQQFFPDSSRPELVVDLWLPEGSTIQASEAVARRFEARMLQEKGVSSVTAWVGSGVPRFYLPLDQVFPQSNVSQFIVLPKDLKEREALRLRLPELLATEFPEVRGRVKLLPNGPPVPYPVQFRVVGVDAKEVRLWADQAKEVLRANPSMRGVNDNWNESIKVLRLNIDQDKARALGVTSQAIAQASRTTLSGSTVGQYREGDKLVDIVLRQPADERNAITDLSNGYLPTSNGRPVPLMQVAKVDFTWEPGVVWREGRNFAVTIQGDVVEGVQGPTVTAQVWPELQKLASTMPPGYGIEVAGAVEESSKGQGAIAAGVPVMLFIIFTLLMLQLQSFSRSMLVFLTGPLGIIGVAAALLLLNRPFGFVALLGVIALMGMIMRNSVILIDQIEQDRRRGVAAWTAVVEAAVRRFRPIVLTAAAAVLAMIPLSRSVFWGPMAVAIMGGLIVATALTLLALPAMYAAWFRVRRETPGTTPKTEAAAAG</sequence>
<feature type="transmembrane region" description="Helical" evidence="1">
    <location>
        <begin position="552"/>
        <end position="570"/>
    </location>
</feature>
<dbReference type="SUPFAM" id="SSF82693">
    <property type="entry name" value="Multidrug efflux transporter AcrB pore domain, PN1, PN2, PC1 and PC2 subdomains"/>
    <property type="match status" value="3"/>
</dbReference>
<feature type="transmembrane region" description="Helical" evidence="1">
    <location>
        <begin position="911"/>
        <end position="931"/>
    </location>
</feature>
<dbReference type="GO" id="GO:0042910">
    <property type="term" value="F:xenobiotic transmembrane transporter activity"/>
    <property type="evidence" value="ECO:0007669"/>
    <property type="project" value="TreeGrafter"/>
</dbReference>
<dbReference type="Proteomes" id="UP000285575">
    <property type="component" value="Unassembled WGS sequence"/>
</dbReference>
<dbReference type="Gene3D" id="3.30.70.1440">
    <property type="entry name" value="Multidrug efflux transporter AcrB pore domain"/>
    <property type="match status" value="1"/>
</dbReference>
<evidence type="ECO:0000313" key="3">
    <source>
        <dbReference type="Proteomes" id="UP000285575"/>
    </source>
</evidence>
<dbReference type="SUPFAM" id="SSF82714">
    <property type="entry name" value="Multidrug efflux transporter AcrB TolC docking domain, DN and DC subdomains"/>
    <property type="match status" value="2"/>
</dbReference>
<dbReference type="PRINTS" id="PR00702">
    <property type="entry name" value="ACRIFLAVINRP"/>
</dbReference>
<feature type="transmembrane region" description="Helical" evidence="1">
    <location>
        <begin position="937"/>
        <end position="958"/>
    </location>
</feature>
<dbReference type="Pfam" id="PF00873">
    <property type="entry name" value="ACR_tran"/>
    <property type="match status" value="1"/>
</dbReference>
<keyword evidence="3" id="KW-1185">Reference proteome</keyword>
<dbReference type="EMBL" id="SACR01000004">
    <property type="protein sequence ID" value="RVU45438.1"/>
    <property type="molecule type" value="Genomic_DNA"/>
</dbReference>
<feature type="transmembrane region" description="Helical" evidence="1">
    <location>
        <begin position="986"/>
        <end position="1005"/>
    </location>
</feature>
<dbReference type="PANTHER" id="PTHR32063">
    <property type="match status" value="1"/>
</dbReference>
<feature type="transmembrane region" description="Helical" evidence="1">
    <location>
        <begin position="385"/>
        <end position="407"/>
    </location>
</feature>
<feature type="transmembrane region" description="Helical" evidence="1">
    <location>
        <begin position="884"/>
        <end position="904"/>
    </location>
</feature>
<comment type="caution">
    <text evidence="2">The sequence shown here is derived from an EMBL/GenBank/DDBJ whole genome shotgun (WGS) entry which is preliminary data.</text>
</comment>
<gene>
    <name evidence="2" type="ORF">EOE66_15040</name>
</gene>
<dbReference type="InterPro" id="IPR027463">
    <property type="entry name" value="AcrB_DN_DC_subdom"/>
</dbReference>
<dbReference type="PANTHER" id="PTHR32063:SF18">
    <property type="entry name" value="CATION EFFLUX SYSTEM PROTEIN"/>
    <property type="match status" value="1"/>
</dbReference>
<dbReference type="GO" id="GO:0005886">
    <property type="term" value="C:plasma membrane"/>
    <property type="evidence" value="ECO:0007669"/>
    <property type="project" value="TreeGrafter"/>
</dbReference>
<keyword evidence="1" id="KW-0812">Transmembrane</keyword>
<dbReference type="InterPro" id="IPR001036">
    <property type="entry name" value="Acrflvin-R"/>
</dbReference>
<accession>A0A437RF90</accession>
<dbReference type="Gene3D" id="3.30.70.1430">
    <property type="entry name" value="Multidrug efflux transporter AcrB pore domain"/>
    <property type="match status" value="2"/>
</dbReference>
<feature type="transmembrane region" description="Helical" evidence="1">
    <location>
        <begin position="413"/>
        <end position="433"/>
    </location>
</feature>
<dbReference type="Gene3D" id="1.20.1640.10">
    <property type="entry name" value="Multidrug efflux transporter AcrB transmembrane domain"/>
    <property type="match status" value="2"/>
</dbReference>
<dbReference type="AlphaFoldDB" id="A0A437RF90"/>
<dbReference type="OrthoDB" id="9757940at2"/>
<proteinExistence type="predicted"/>
<keyword evidence="1" id="KW-1133">Transmembrane helix</keyword>
<organism evidence="2 3">
    <name type="scientific">Rubrivivax rivuli</name>
    <dbReference type="NCBI Taxonomy" id="1862385"/>
    <lineage>
        <taxon>Bacteria</taxon>
        <taxon>Pseudomonadati</taxon>
        <taxon>Pseudomonadota</taxon>
        <taxon>Betaproteobacteria</taxon>
        <taxon>Burkholderiales</taxon>
        <taxon>Sphaerotilaceae</taxon>
        <taxon>Rubrivivax</taxon>
    </lineage>
</organism>
<protein>
    <submittedName>
        <fullName evidence="2">Efflux RND transporter permease subunit</fullName>
    </submittedName>
</protein>
<dbReference type="Gene3D" id="3.30.70.1320">
    <property type="entry name" value="Multidrug efflux transporter AcrB pore domain like"/>
    <property type="match status" value="1"/>
</dbReference>